<comment type="caution">
    <text evidence="1">The sequence shown here is derived from an EMBL/GenBank/DDBJ whole genome shotgun (WGS) entry which is preliminary data.</text>
</comment>
<proteinExistence type="predicted"/>
<dbReference type="Proteomes" id="UP001057402">
    <property type="component" value="Chromosome 2"/>
</dbReference>
<evidence type="ECO:0000313" key="2">
    <source>
        <dbReference type="Proteomes" id="UP001057402"/>
    </source>
</evidence>
<accession>A0ACB9S0I4</accession>
<name>A0ACB9S0I4_9MYRT</name>
<keyword evidence="2" id="KW-1185">Reference proteome</keyword>
<protein>
    <submittedName>
        <fullName evidence="1">Uncharacterized protein</fullName>
    </submittedName>
</protein>
<gene>
    <name evidence="1" type="ORF">MLD38_002610</name>
</gene>
<organism evidence="1 2">
    <name type="scientific">Melastoma candidum</name>
    <dbReference type="NCBI Taxonomy" id="119954"/>
    <lineage>
        <taxon>Eukaryota</taxon>
        <taxon>Viridiplantae</taxon>
        <taxon>Streptophyta</taxon>
        <taxon>Embryophyta</taxon>
        <taxon>Tracheophyta</taxon>
        <taxon>Spermatophyta</taxon>
        <taxon>Magnoliopsida</taxon>
        <taxon>eudicotyledons</taxon>
        <taxon>Gunneridae</taxon>
        <taxon>Pentapetalae</taxon>
        <taxon>rosids</taxon>
        <taxon>malvids</taxon>
        <taxon>Myrtales</taxon>
        <taxon>Melastomataceae</taxon>
        <taxon>Melastomatoideae</taxon>
        <taxon>Melastomateae</taxon>
        <taxon>Melastoma</taxon>
    </lineage>
</organism>
<sequence length="378" mass="38453">MALDLLPGSNKLKTTVCLLFLIIGIVSVRSARILDEVATDPSVLAADVPTDAGTAAQLPAVAPAAADNANSILPPVIEAAPPVVDNPEPPVVDTPEAPAAPGIMATAPVAGPLLTLPVAGATTAPVVAPGVVASDAKQPQLSFFMHDVIGGSHPSARVVTGLIANSEISGVPFSKPNNNIFPVSGGLPLVNGNNINNLNSINNVNGLINNNNLPFLTGINGAQVNTIIQNTGTNNVVSGGNNQPFVTAGVLPSGATLEKLMFGSITVFDDELTEGHELGSAVVGRAQGFYLASSLDGTSQTIAITAILHGGDHGVDDSISFFGVHRTASPDSQIAIVGGTGKYEHAKGYASVVTLPIEDQHTTDGVDTIAEFTVYFSD</sequence>
<evidence type="ECO:0000313" key="1">
    <source>
        <dbReference type="EMBL" id="KAI4384455.1"/>
    </source>
</evidence>
<dbReference type="EMBL" id="CM042881">
    <property type="protein sequence ID" value="KAI4384455.1"/>
    <property type="molecule type" value="Genomic_DNA"/>
</dbReference>
<reference evidence="2" key="1">
    <citation type="journal article" date="2023" name="Front. Plant Sci.">
        <title>Chromosomal-level genome assembly of Melastoma candidum provides insights into trichome evolution.</title>
        <authorList>
            <person name="Zhong Y."/>
            <person name="Wu W."/>
            <person name="Sun C."/>
            <person name="Zou P."/>
            <person name="Liu Y."/>
            <person name="Dai S."/>
            <person name="Zhou R."/>
        </authorList>
    </citation>
    <scope>NUCLEOTIDE SEQUENCE [LARGE SCALE GENOMIC DNA]</scope>
</reference>